<dbReference type="AlphaFoldDB" id="A0AAJ0G972"/>
<dbReference type="Proteomes" id="UP001271007">
    <property type="component" value="Unassembled WGS sequence"/>
</dbReference>
<name>A0AAJ0G972_9PEZI</name>
<proteinExistence type="predicted"/>
<keyword evidence="3" id="KW-1185">Reference proteome</keyword>
<gene>
    <name evidence="2" type="ORF">LTR09_005714</name>
</gene>
<reference evidence="2" key="1">
    <citation type="submission" date="2023-04" db="EMBL/GenBank/DDBJ databases">
        <title>Black Yeasts Isolated from many extreme environments.</title>
        <authorList>
            <person name="Coleine C."/>
            <person name="Stajich J.E."/>
            <person name="Selbmann L."/>
        </authorList>
    </citation>
    <scope>NUCLEOTIDE SEQUENCE</scope>
    <source>
        <strain evidence="2">CCFEE 5312</strain>
    </source>
</reference>
<organism evidence="2 3">
    <name type="scientific">Extremus antarcticus</name>
    <dbReference type="NCBI Taxonomy" id="702011"/>
    <lineage>
        <taxon>Eukaryota</taxon>
        <taxon>Fungi</taxon>
        <taxon>Dikarya</taxon>
        <taxon>Ascomycota</taxon>
        <taxon>Pezizomycotina</taxon>
        <taxon>Dothideomycetes</taxon>
        <taxon>Dothideomycetidae</taxon>
        <taxon>Mycosphaerellales</taxon>
        <taxon>Extremaceae</taxon>
        <taxon>Extremus</taxon>
    </lineage>
</organism>
<evidence type="ECO:0000313" key="2">
    <source>
        <dbReference type="EMBL" id="KAK3053088.1"/>
    </source>
</evidence>
<keyword evidence="1" id="KW-0732">Signal</keyword>
<protein>
    <submittedName>
        <fullName evidence="2">Uncharacterized protein</fullName>
    </submittedName>
</protein>
<comment type="caution">
    <text evidence="2">The sequence shown here is derived from an EMBL/GenBank/DDBJ whole genome shotgun (WGS) entry which is preliminary data.</text>
</comment>
<accession>A0AAJ0G972</accession>
<sequence length="265" mass="29074">MAKLPWLLQIAATIAVWVSLAISDTTHGSRPFVWCYNCGKGTTRLDAGIATNVFCNTWANTMMVNGQESGAGLQLIYKWSYYTTLTLTIMPQWYQTACPTDENDFTFNFDRCYYAFMAPIDACNTAGVSHKQGGFYMYYCAALTMNTDPEHCPGGYVAGTSSRVMAGFSSTTPTLNNTYHYYATDEEHEAAGAALLASGRLTSADLEEDCPDEQTTPAFDATSEVDEHISKDNDMIPTIEKRDTDTTCFDGSSGMECCGIDHTEA</sequence>
<feature type="signal peptide" evidence="1">
    <location>
        <begin position="1"/>
        <end position="28"/>
    </location>
</feature>
<feature type="chain" id="PRO_5042536295" evidence="1">
    <location>
        <begin position="29"/>
        <end position="265"/>
    </location>
</feature>
<evidence type="ECO:0000256" key="1">
    <source>
        <dbReference type="SAM" id="SignalP"/>
    </source>
</evidence>
<evidence type="ECO:0000313" key="3">
    <source>
        <dbReference type="Proteomes" id="UP001271007"/>
    </source>
</evidence>
<dbReference type="EMBL" id="JAWDJX010000017">
    <property type="protein sequence ID" value="KAK3053088.1"/>
    <property type="molecule type" value="Genomic_DNA"/>
</dbReference>